<keyword evidence="3" id="KW-1185">Reference proteome</keyword>
<feature type="compositionally biased region" description="Polar residues" evidence="1">
    <location>
        <begin position="56"/>
        <end position="68"/>
    </location>
</feature>
<feature type="compositionally biased region" description="Basic and acidic residues" evidence="1">
    <location>
        <begin position="75"/>
        <end position="85"/>
    </location>
</feature>
<feature type="region of interest" description="Disordered" evidence="1">
    <location>
        <begin position="1"/>
        <end position="113"/>
    </location>
</feature>
<accession>A0ABP4ECQ2</accession>
<protein>
    <submittedName>
        <fullName evidence="2">Uncharacterized protein</fullName>
    </submittedName>
</protein>
<gene>
    <name evidence="2" type="ORF">GCM10009668_14200</name>
</gene>
<evidence type="ECO:0000256" key="1">
    <source>
        <dbReference type="SAM" id="MobiDB-lite"/>
    </source>
</evidence>
<sequence>MEMDRTVGSPDEEVVQGLAVPHHTDARLGGDEVNGGEPLQQVVLDHRDTPRELSRTARTSPPGHQQTPALGPDDPTLRRLGRAETDFQWTSNVARGCPPNRGRDQSVRPVGSR</sequence>
<proteinExistence type="predicted"/>
<evidence type="ECO:0000313" key="3">
    <source>
        <dbReference type="Proteomes" id="UP001501581"/>
    </source>
</evidence>
<name>A0ABP4ECQ2_9ACTN</name>
<feature type="compositionally biased region" description="Basic and acidic residues" evidence="1">
    <location>
        <begin position="44"/>
        <end position="55"/>
    </location>
</feature>
<reference evidence="3" key="1">
    <citation type="journal article" date="2019" name="Int. J. Syst. Evol. Microbiol.">
        <title>The Global Catalogue of Microorganisms (GCM) 10K type strain sequencing project: providing services to taxonomists for standard genome sequencing and annotation.</title>
        <authorList>
            <consortium name="The Broad Institute Genomics Platform"/>
            <consortium name="The Broad Institute Genome Sequencing Center for Infectious Disease"/>
            <person name="Wu L."/>
            <person name="Ma J."/>
        </authorList>
    </citation>
    <scope>NUCLEOTIDE SEQUENCE [LARGE SCALE GENOMIC DNA]</scope>
    <source>
        <strain evidence="3">JCM 13008</strain>
    </source>
</reference>
<dbReference type="Proteomes" id="UP001501581">
    <property type="component" value="Unassembled WGS sequence"/>
</dbReference>
<evidence type="ECO:0000313" key="2">
    <source>
        <dbReference type="EMBL" id="GAA1098007.1"/>
    </source>
</evidence>
<comment type="caution">
    <text evidence="2">The sequence shown here is derived from an EMBL/GenBank/DDBJ whole genome shotgun (WGS) entry which is preliminary data.</text>
</comment>
<organism evidence="2 3">
    <name type="scientific">Nocardioides dubius</name>
    <dbReference type="NCBI Taxonomy" id="317019"/>
    <lineage>
        <taxon>Bacteria</taxon>
        <taxon>Bacillati</taxon>
        <taxon>Actinomycetota</taxon>
        <taxon>Actinomycetes</taxon>
        <taxon>Propionibacteriales</taxon>
        <taxon>Nocardioidaceae</taxon>
        <taxon>Nocardioides</taxon>
    </lineage>
</organism>
<dbReference type="EMBL" id="BAAALG010000005">
    <property type="protein sequence ID" value="GAA1098007.1"/>
    <property type="molecule type" value="Genomic_DNA"/>
</dbReference>